<feature type="non-terminal residue" evidence="1">
    <location>
        <position position="1"/>
    </location>
</feature>
<protein>
    <submittedName>
        <fullName evidence="1">Uncharacterized protein</fullName>
    </submittedName>
</protein>
<accession>A0A0K2VEG7</accession>
<dbReference type="EMBL" id="HACA01031532">
    <property type="protein sequence ID" value="CDW48893.1"/>
    <property type="molecule type" value="Transcribed_RNA"/>
</dbReference>
<sequence length="93" mass="11113">LHKCSHADPTRRFSLFYYPYFGRPYYQNGILETNGLLLHSILYCVHKQHNFFRHLLRPFTQILVILKNVSNFLFFTSIFEPCKAQLVSPYTKL</sequence>
<proteinExistence type="predicted"/>
<name>A0A0K2VEG7_LEPSM</name>
<reference evidence="1" key="1">
    <citation type="submission" date="2014-05" db="EMBL/GenBank/DDBJ databases">
        <authorList>
            <person name="Chronopoulou M."/>
        </authorList>
    </citation>
    <scope>NUCLEOTIDE SEQUENCE</scope>
    <source>
        <tissue evidence="1">Whole organism</tissue>
    </source>
</reference>
<evidence type="ECO:0000313" key="1">
    <source>
        <dbReference type="EMBL" id="CDW48893.1"/>
    </source>
</evidence>
<organism evidence="1">
    <name type="scientific">Lepeophtheirus salmonis</name>
    <name type="common">Salmon louse</name>
    <name type="synonym">Caligus salmonis</name>
    <dbReference type="NCBI Taxonomy" id="72036"/>
    <lineage>
        <taxon>Eukaryota</taxon>
        <taxon>Metazoa</taxon>
        <taxon>Ecdysozoa</taxon>
        <taxon>Arthropoda</taxon>
        <taxon>Crustacea</taxon>
        <taxon>Multicrustacea</taxon>
        <taxon>Hexanauplia</taxon>
        <taxon>Copepoda</taxon>
        <taxon>Siphonostomatoida</taxon>
        <taxon>Caligidae</taxon>
        <taxon>Lepeophtheirus</taxon>
    </lineage>
</organism>
<dbReference type="AlphaFoldDB" id="A0A0K2VEG7"/>